<evidence type="ECO:0000256" key="1">
    <source>
        <dbReference type="ARBA" id="ARBA00010883"/>
    </source>
</evidence>
<gene>
    <name evidence="5" type="primary">Aste57867_11706</name>
    <name evidence="4" type="ORF">As57867_011663</name>
    <name evidence="5" type="ORF">ASTE57867_11706</name>
</gene>
<feature type="domain" description="RUN" evidence="3">
    <location>
        <begin position="475"/>
        <end position="618"/>
    </location>
</feature>
<feature type="region of interest" description="Disordered" evidence="2">
    <location>
        <begin position="376"/>
        <end position="400"/>
    </location>
</feature>
<dbReference type="PANTHER" id="PTHR22775">
    <property type="entry name" value="SORTING NEXIN"/>
    <property type="match status" value="1"/>
</dbReference>
<dbReference type="Pfam" id="PF08628">
    <property type="entry name" value="Nexin_C"/>
    <property type="match status" value="1"/>
</dbReference>
<proteinExistence type="inferred from homology"/>
<dbReference type="PROSITE" id="PS50826">
    <property type="entry name" value="RUN"/>
    <property type="match status" value="1"/>
</dbReference>
<evidence type="ECO:0000313" key="5">
    <source>
        <dbReference type="EMBL" id="VFT88563.1"/>
    </source>
</evidence>
<accession>A0A485KU90</accession>
<feature type="region of interest" description="Disordered" evidence="2">
    <location>
        <begin position="749"/>
        <end position="798"/>
    </location>
</feature>
<dbReference type="GO" id="GO:0016020">
    <property type="term" value="C:membrane"/>
    <property type="evidence" value="ECO:0007669"/>
    <property type="project" value="InterPro"/>
</dbReference>
<dbReference type="Proteomes" id="UP000332933">
    <property type="component" value="Unassembled WGS sequence"/>
</dbReference>
<evidence type="ECO:0000256" key="2">
    <source>
        <dbReference type="SAM" id="MobiDB-lite"/>
    </source>
</evidence>
<feature type="compositionally biased region" description="Low complexity" evidence="2">
    <location>
        <begin position="379"/>
        <end position="394"/>
    </location>
</feature>
<dbReference type="OrthoDB" id="5582218at2759"/>
<protein>
    <submittedName>
        <fullName evidence="5">Aste57867_11706 protein</fullName>
    </submittedName>
</protein>
<evidence type="ECO:0000313" key="4">
    <source>
        <dbReference type="EMBL" id="KAF0697616.1"/>
    </source>
</evidence>
<dbReference type="InterPro" id="IPR003114">
    <property type="entry name" value="Phox_assoc"/>
</dbReference>
<comment type="similarity">
    <text evidence="1">Belongs to the sorting nexin family.</text>
</comment>
<evidence type="ECO:0000313" key="6">
    <source>
        <dbReference type="Proteomes" id="UP000332933"/>
    </source>
</evidence>
<dbReference type="InterPro" id="IPR037213">
    <property type="entry name" value="Run_dom_sf"/>
</dbReference>
<dbReference type="PANTHER" id="PTHR22775:SF3">
    <property type="entry name" value="SORTING NEXIN-13"/>
    <property type="match status" value="1"/>
</dbReference>
<dbReference type="Pfam" id="PF02194">
    <property type="entry name" value="PXA"/>
    <property type="match status" value="1"/>
</dbReference>
<reference evidence="5 6" key="1">
    <citation type="submission" date="2019-03" db="EMBL/GenBank/DDBJ databases">
        <authorList>
            <person name="Gaulin E."/>
            <person name="Dumas B."/>
        </authorList>
    </citation>
    <scope>NUCLEOTIDE SEQUENCE [LARGE SCALE GENOMIC DNA]</scope>
    <source>
        <strain evidence="5">CBS 568.67</strain>
    </source>
</reference>
<dbReference type="SMART" id="SM00694">
    <property type="entry name" value="DysFC"/>
    <property type="match status" value="1"/>
</dbReference>
<dbReference type="Gene3D" id="1.20.58.900">
    <property type="match status" value="1"/>
</dbReference>
<dbReference type="SUPFAM" id="SSF57903">
    <property type="entry name" value="FYVE/PHD zinc finger"/>
    <property type="match status" value="1"/>
</dbReference>
<dbReference type="EMBL" id="VJMH01005300">
    <property type="protein sequence ID" value="KAF0697616.1"/>
    <property type="molecule type" value="Genomic_DNA"/>
</dbReference>
<dbReference type="InterPro" id="IPR013937">
    <property type="entry name" value="Sorting_nexin_C"/>
</dbReference>
<dbReference type="InterPro" id="IPR011011">
    <property type="entry name" value="Znf_FYVE_PHD"/>
</dbReference>
<dbReference type="Pfam" id="PF02759">
    <property type="entry name" value="RUN"/>
    <property type="match status" value="1"/>
</dbReference>
<dbReference type="InterPro" id="IPR004012">
    <property type="entry name" value="Run_dom"/>
</dbReference>
<name>A0A485KU90_9STRA</name>
<dbReference type="GO" id="GO:0035091">
    <property type="term" value="F:phosphatidylinositol binding"/>
    <property type="evidence" value="ECO:0007669"/>
    <property type="project" value="TreeGrafter"/>
</dbReference>
<evidence type="ECO:0000259" key="3">
    <source>
        <dbReference type="PROSITE" id="PS50826"/>
    </source>
</evidence>
<organism evidence="5 6">
    <name type="scientific">Aphanomyces stellatus</name>
    <dbReference type="NCBI Taxonomy" id="120398"/>
    <lineage>
        <taxon>Eukaryota</taxon>
        <taxon>Sar</taxon>
        <taxon>Stramenopiles</taxon>
        <taxon>Oomycota</taxon>
        <taxon>Saprolegniomycetes</taxon>
        <taxon>Saprolegniales</taxon>
        <taxon>Verrucalvaceae</taxon>
        <taxon>Aphanomyces</taxon>
    </lineage>
</organism>
<dbReference type="CDD" id="cd00065">
    <property type="entry name" value="FYVE_like_SF"/>
    <property type="match status" value="1"/>
</dbReference>
<sequence length="1165" mass="129489">MRSILVVVVVALCVAWTHGRRALLALAWLVVAFLTYLSLAAVQSLCEMARTVHDTLLSAAAAAFYFGRHGQRSPLHTKLLAAGFRVDSMRRIPASAYLHTTYGLDRSIADELGTMVNILVGDFVTHWYKQLTTDELFTSSIKLLLCDLLGGAAARATTHLDLHGALSVLTQMLQVIQLHLAWFREMYTTLAEVHPLVFADDDSQASLEMRRRLVHDAVRTHEKLHPGCLPSAGGGTNVHLKRISTQVLVLLRPDFDDRGPASPTHALPSFASLMWHFGSEIVANCILTPILETCNPIYLNPLVASVVEPLQVRDVELDTKTKHPTASYTASRASRSSSMFDDTQLVNQLVTLMGELSTPMGPGGLDALLPLSPPSTARSSISVTTPTPSTNGSKPKSKLKKQLSILDVSKMKARFTRRRHSLSSDRSDDMFTSILDGCPSEASESEPSIGHEMVHQVDVAIDHFLNLDGLDLMASGRTKELHALVASLEEVLLFGFKQTAVDGSHQKNQSGTLSYWAYVNQRRAQTTFWNDRLELVASLPPPRVSDGHFSARGVQWLLLALEEGELWEYFTAMTLDTVATDVYFEPYAILRDKELSAMLLASLFRLNGLRVSLRLQALGHDRVQPAAPGSALLKAMAKSNPFDVATVVEEAWESERYLPLQGWTKSSDKRRKDDERLPSSEWEWSGPWVLEECPEVEAVVVSEDHDRGWQYSKTTKDLSFHAKESLLDIVRRRKWQRCRQTLPLLLIPHDDASDGPQRSRPSVLCPTNPMSPPSNQDRETAAPAFLNPPPTPKSVSTQLDSHARGPCHLCLRVMVASASHTCPACLHVVCFSCSNHCVALAGAPKQRVCTVCYDQHVEKLRLRLSARATRLPDTAAGPAFFLHVTTFDGQEWKGIKTWTEFEALNATLLDLAHHPHMEGDDVDHGEWLRIAPPPLTPTHETDTDEAMVNRFLVELLKCHTLCQTPVVQQFLLEGAPASLGGDKESKSSQTRLGQVLLQKLEIQCFKAMDELFELDEMNRMRRRLLSATRTFIRVSFNATCHRIVEAQFAEFTHPRKVAALVFDIRSMVIPTDGIYFHETVTPSPTKAHEQAKACRAAFLRACPPALLSVLGEAPTRHGCLKVFEFLQHEILVKNLVLSLLDVLLHKLFPEMTPLGALHGKTKRRA</sequence>
<dbReference type="SUPFAM" id="SSF140741">
    <property type="entry name" value="RUN domain-like"/>
    <property type="match status" value="1"/>
</dbReference>
<reference evidence="4" key="2">
    <citation type="submission" date="2019-06" db="EMBL/GenBank/DDBJ databases">
        <title>Genomics analysis of Aphanomyces spp. identifies a new class of oomycete effector associated with host adaptation.</title>
        <authorList>
            <person name="Gaulin E."/>
        </authorList>
    </citation>
    <scope>NUCLEOTIDE SEQUENCE</scope>
    <source>
        <strain evidence="4">CBS 578.67</strain>
    </source>
</reference>
<keyword evidence="6" id="KW-1185">Reference proteome</keyword>
<dbReference type="InterPro" id="IPR006614">
    <property type="entry name" value="Peroxin/Ferlin"/>
</dbReference>
<dbReference type="EMBL" id="CAADRA010005321">
    <property type="protein sequence ID" value="VFT88563.1"/>
    <property type="molecule type" value="Genomic_DNA"/>
</dbReference>
<dbReference type="AlphaFoldDB" id="A0A485KU90"/>